<dbReference type="GO" id="GO:0005829">
    <property type="term" value="C:cytosol"/>
    <property type="evidence" value="ECO:0007669"/>
    <property type="project" value="TreeGrafter"/>
</dbReference>
<dbReference type="OrthoDB" id="9773828at2"/>
<comment type="caution">
    <text evidence="5">The sequence shown here is derived from an EMBL/GenBank/DDBJ whole genome shotgun (WGS) entry which is preliminary data.</text>
</comment>
<dbReference type="PANTHER" id="PTHR43364">
    <property type="entry name" value="NADH-SPECIFIC METHYLGLYOXAL REDUCTASE-RELATED"/>
    <property type="match status" value="1"/>
</dbReference>
<evidence type="ECO:0000259" key="4">
    <source>
        <dbReference type="Pfam" id="PF00248"/>
    </source>
</evidence>
<dbReference type="GO" id="GO:0016491">
    <property type="term" value="F:oxidoreductase activity"/>
    <property type="evidence" value="ECO:0007669"/>
    <property type="project" value="UniProtKB-KW"/>
</dbReference>
<keyword evidence="1" id="KW-0521">NADP</keyword>
<evidence type="ECO:0000313" key="5">
    <source>
        <dbReference type="EMBL" id="PWN07660.1"/>
    </source>
</evidence>
<comment type="similarity">
    <text evidence="3">Belongs to the aldo/keto reductase family. Aldo/keto reductase 2 subfamily.</text>
</comment>
<sequence length="299" mass="33617">MKKPIHPDGPELSTLSAGMWRLHEWDLSTDDLIRFIEECVEAGVTTFDHADIYGNYGNEALFGNALRERPDLRDKIEIVTKCGICLPVPGKPEYAIQHYNTGEEHIRMSVENSLRNLNTERIDLLLIHRPDPLMDASEVANTFLKLINEQKVRYVGVSNFTPSQFNLLQSAMDECLVTNQVECSVLHTIALFDGTFDQAQRYNASPMIWSPFAGGRLFTGSGDAPHRVRQVLFKLSEKYSASIDQLALAWLMALPCSPFPVLGTGKIERIRSAADALSLNMEKQDWFRILEASRGHPVA</sequence>
<accession>A0A316TTB0</accession>
<dbReference type="CDD" id="cd19092">
    <property type="entry name" value="AKR_BsYcsN_EcYdhF-like"/>
    <property type="match status" value="1"/>
</dbReference>
<organism evidence="5 6">
    <name type="scientific">Rhodohalobacter mucosus</name>
    <dbReference type="NCBI Taxonomy" id="2079485"/>
    <lineage>
        <taxon>Bacteria</taxon>
        <taxon>Pseudomonadati</taxon>
        <taxon>Balneolota</taxon>
        <taxon>Balneolia</taxon>
        <taxon>Balneolales</taxon>
        <taxon>Balneolaceae</taxon>
        <taxon>Rhodohalobacter</taxon>
    </lineage>
</organism>
<keyword evidence="6" id="KW-1185">Reference proteome</keyword>
<evidence type="ECO:0000256" key="1">
    <source>
        <dbReference type="ARBA" id="ARBA00022857"/>
    </source>
</evidence>
<dbReference type="Proteomes" id="UP000245533">
    <property type="component" value="Unassembled WGS sequence"/>
</dbReference>
<dbReference type="AlphaFoldDB" id="A0A316TTB0"/>
<gene>
    <name evidence="5" type="ORF">DDZ15_01130</name>
</gene>
<dbReference type="InterPro" id="IPR020471">
    <property type="entry name" value="AKR"/>
</dbReference>
<protein>
    <submittedName>
        <fullName evidence="5">Oxidoreductase</fullName>
    </submittedName>
</protein>
<dbReference type="PRINTS" id="PR00069">
    <property type="entry name" value="ALDKETRDTASE"/>
</dbReference>
<evidence type="ECO:0000313" key="6">
    <source>
        <dbReference type="Proteomes" id="UP000245533"/>
    </source>
</evidence>
<reference evidence="5 6" key="1">
    <citation type="submission" date="2018-05" db="EMBL/GenBank/DDBJ databases">
        <title>Rhodohalobacter halophilus gen. nov., sp. nov., a moderately halophilic member of the family Balneolaceae.</title>
        <authorList>
            <person name="Liu Z.-W."/>
        </authorList>
    </citation>
    <scope>NUCLEOTIDE SEQUENCE [LARGE SCALE GENOMIC DNA]</scope>
    <source>
        <strain evidence="5 6">8A47</strain>
    </source>
</reference>
<dbReference type="InterPro" id="IPR050523">
    <property type="entry name" value="AKR_Detox_Biosynth"/>
</dbReference>
<dbReference type="Pfam" id="PF00248">
    <property type="entry name" value="Aldo_ket_red"/>
    <property type="match status" value="1"/>
</dbReference>
<proteinExistence type="inferred from homology"/>
<dbReference type="Gene3D" id="3.20.20.100">
    <property type="entry name" value="NADP-dependent oxidoreductase domain"/>
    <property type="match status" value="1"/>
</dbReference>
<dbReference type="InterPro" id="IPR036812">
    <property type="entry name" value="NAD(P)_OxRdtase_dom_sf"/>
</dbReference>
<dbReference type="PANTHER" id="PTHR43364:SF1">
    <property type="entry name" value="OXIDOREDUCTASE YDHF"/>
    <property type="match status" value="1"/>
</dbReference>
<evidence type="ECO:0000256" key="3">
    <source>
        <dbReference type="ARBA" id="ARBA00038157"/>
    </source>
</evidence>
<dbReference type="EMBL" id="QGGB01000002">
    <property type="protein sequence ID" value="PWN07660.1"/>
    <property type="molecule type" value="Genomic_DNA"/>
</dbReference>
<dbReference type="InterPro" id="IPR023210">
    <property type="entry name" value="NADP_OxRdtase_dom"/>
</dbReference>
<dbReference type="FunFam" id="3.20.20.100:FF:000008">
    <property type="entry name" value="Aldo/keto reductase family oxidoreductase"/>
    <property type="match status" value="1"/>
</dbReference>
<dbReference type="SUPFAM" id="SSF51430">
    <property type="entry name" value="NAD(P)-linked oxidoreductase"/>
    <property type="match status" value="1"/>
</dbReference>
<name>A0A316TTB0_9BACT</name>
<dbReference type="RefSeq" id="WP_109644023.1">
    <property type="nucleotide sequence ID" value="NZ_QGGB01000002.1"/>
</dbReference>
<keyword evidence="2" id="KW-0560">Oxidoreductase</keyword>
<evidence type="ECO:0000256" key="2">
    <source>
        <dbReference type="ARBA" id="ARBA00023002"/>
    </source>
</evidence>
<feature type="domain" description="NADP-dependent oxidoreductase" evidence="4">
    <location>
        <begin position="15"/>
        <end position="291"/>
    </location>
</feature>